<proteinExistence type="predicted"/>
<evidence type="ECO:0000313" key="3">
    <source>
        <dbReference type="WBParaSite" id="L893_g13384.t1"/>
    </source>
</evidence>
<dbReference type="Proteomes" id="UP000095287">
    <property type="component" value="Unplaced"/>
</dbReference>
<name>A0A1I7Y707_9BILA</name>
<reference evidence="3" key="1">
    <citation type="submission" date="2016-11" db="UniProtKB">
        <authorList>
            <consortium name="WormBaseParasite"/>
        </authorList>
    </citation>
    <scope>IDENTIFICATION</scope>
</reference>
<dbReference type="AlphaFoldDB" id="A0A1I7Y707"/>
<feature type="signal peptide" evidence="1">
    <location>
        <begin position="1"/>
        <end position="19"/>
    </location>
</feature>
<accession>A0A1I7Y707</accession>
<evidence type="ECO:0000256" key="1">
    <source>
        <dbReference type="SAM" id="SignalP"/>
    </source>
</evidence>
<keyword evidence="2" id="KW-1185">Reference proteome</keyword>
<dbReference type="WBParaSite" id="L893_g13384.t1">
    <property type="protein sequence ID" value="L893_g13384.t1"/>
    <property type="gene ID" value="L893_g13384"/>
</dbReference>
<feature type="chain" id="PRO_5009311786" evidence="1">
    <location>
        <begin position="20"/>
        <end position="99"/>
    </location>
</feature>
<organism evidence="2 3">
    <name type="scientific">Steinernema glaseri</name>
    <dbReference type="NCBI Taxonomy" id="37863"/>
    <lineage>
        <taxon>Eukaryota</taxon>
        <taxon>Metazoa</taxon>
        <taxon>Ecdysozoa</taxon>
        <taxon>Nematoda</taxon>
        <taxon>Chromadorea</taxon>
        <taxon>Rhabditida</taxon>
        <taxon>Tylenchina</taxon>
        <taxon>Panagrolaimomorpha</taxon>
        <taxon>Strongyloidoidea</taxon>
        <taxon>Steinernematidae</taxon>
        <taxon>Steinernema</taxon>
    </lineage>
</organism>
<keyword evidence="1" id="KW-0732">Signal</keyword>
<evidence type="ECO:0000313" key="2">
    <source>
        <dbReference type="Proteomes" id="UP000095287"/>
    </source>
</evidence>
<protein>
    <submittedName>
        <fullName evidence="3">U22-Nephitoxin-Nsp1a_1</fullName>
    </submittedName>
</protein>
<sequence>MKSFIVLVVFCTIMGVALSLDCRKFSFAPACRGIMLKRSSEGFSETTAETQFEQAMNALLEEAEQSRFECVSLEWLRKKLASSMEVMTKRSYNRFNAFA</sequence>